<proteinExistence type="predicted"/>
<protein>
    <submittedName>
        <fullName evidence="1">Theronine dehydrogenase</fullName>
    </submittedName>
</protein>
<dbReference type="Proteomes" id="UP000224460">
    <property type="component" value="Unassembled WGS sequence"/>
</dbReference>
<organism evidence="1 2">
    <name type="scientific">Sporanaerobium hydrogeniformans</name>
    <dbReference type="NCBI Taxonomy" id="3072179"/>
    <lineage>
        <taxon>Bacteria</taxon>
        <taxon>Bacillati</taxon>
        <taxon>Bacillota</taxon>
        <taxon>Clostridia</taxon>
        <taxon>Lachnospirales</taxon>
        <taxon>Lachnospiraceae</taxon>
        <taxon>Sporanaerobium</taxon>
    </lineage>
</organism>
<name>A0AC61DH44_9FIRM</name>
<accession>A0AC61DH44</accession>
<keyword evidence="2" id="KW-1185">Reference proteome</keyword>
<gene>
    <name evidence="1" type="ORF">CS063_01160</name>
</gene>
<sequence length="400" mass="43673">MEYTTNNIEAIVAEVIKSLQGEVSTASPAQTGATPKEARCAYLTAKEKIEVKTYPIPEINEDEVLVKVEGCGVCGTDVHEYKNDPFGLIPVVLGHEGTGEIVKIGKNVTKDMVGKPLKVGDKVVTCVTLTGDDEYTTIKPEKANLSSNMDVYGLLPDDAYRFNGWFGEYIILRKGSSIFNVSDLSLDDRILVEPFAVAMHAVERAKTTNLLSFGSKVLVQGCGPIGLTVIAVLRTMGIQNIIAVDGDSQRLGLAKEFGADLTVNFKDFKDFDAMLAFVTEQTNGGADFAFQCTGAPAAASNIYKFIRRGGGLCELGFFVNNGDATINPHFDLCQKEITLVGSWVYTYRDYINTFEFMKRAKGIGVPIHKLITHRFGLDEMNEAMAVNMKQAGIKIAYINK</sequence>
<evidence type="ECO:0000313" key="2">
    <source>
        <dbReference type="Proteomes" id="UP000224460"/>
    </source>
</evidence>
<comment type="caution">
    <text evidence="1">The sequence shown here is derived from an EMBL/GenBank/DDBJ whole genome shotgun (WGS) entry which is preliminary data.</text>
</comment>
<reference evidence="1" key="1">
    <citation type="submission" date="2017-10" db="EMBL/GenBank/DDBJ databases">
        <title>Genome sequence of cellulolytic Lachnospiraceae bacterium XHS1971 isolated from hotspring sediment.</title>
        <authorList>
            <person name="Vasudevan G."/>
            <person name="Joshi A.J."/>
            <person name="Hivarkar S."/>
            <person name="Lanjekar V.B."/>
            <person name="Dhakephalkar P.K."/>
            <person name="Dagar S."/>
        </authorList>
    </citation>
    <scope>NUCLEOTIDE SEQUENCE</scope>
    <source>
        <strain evidence="1">XHS1971</strain>
    </source>
</reference>
<dbReference type="EMBL" id="PEDL01000001">
    <property type="protein sequence ID" value="PHV72118.1"/>
    <property type="molecule type" value="Genomic_DNA"/>
</dbReference>
<evidence type="ECO:0000313" key="1">
    <source>
        <dbReference type="EMBL" id="PHV72118.1"/>
    </source>
</evidence>